<evidence type="ECO:0000313" key="3">
    <source>
        <dbReference type="Proteomes" id="UP001321749"/>
    </source>
</evidence>
<feature type="compositionally biased region" description="Basic and acidic residues" evidence="1">
    <location>
        <begin position="553"/>
        <end position="565"/>
    </location>
</feature>
<feature type="compositionally biased region" description="Low complexity" evidence="1">
    <location>
        <begin position="105"/>
        <end position="116"/>
    </location>
</feature>
<dbReference type="EMBL" id="MU864980">
    <property type="protein sequence ID" value="KAK4461988.1"/>
    <property type="molecule type" value="Genomic_DNA"/>
</dbReference>
<sequence length="808" mass="86407">MIIQFPEGGPFYILKCDEHGVHFGEHPLRGAAKHLASAQHGRMSKEHSKAVETLGHRVIDCNVQLMEMNNAKVMDAFGQGYKPFNANQLSKTKRALKGFPNLDKPATPAASPSGTPLKQRRPPAPVIWNPTIPGLYVGFLAPDQKHYPVILLPWDRPNLECVGLGSTFADLGLLDAPEKLPKCYVYKREGDNITGIEGWAEGFEDGGPLAKRREFAVIYIDNESPNRWQIGWIQAKHLSHFELEKPEPEDLPFFSVAREYYAQAIRGFESYEALRQSRFAARQSDVMQDTAAVTGPENDAGQSDRSGQGFDSAPRHPLPSRSRDEDSEMLDAGGSDVESDRASSAKSSRNSDDDVEMAGTDSRRTSVSNREDTPKESSSTPGPLAQAIAAQALSLQGPARPSGFTAINSRSGASSAEPASRQGSVERKRVEKIYASSRRQNQETLASSAALSDRPTKDVVSSQAPSPSPDLSAARRPSPASLQHILQDSPSESRDAPAAGSEHRNQPAPARATSTPVISPQPSGSTSGATGLGISIGDADSVERAKSTPAQTDVEKVSEEKERPQDTSATRDAASTPPTTALGINGLARLNPLPTVQPLLSQYPTPLPSATESTQSRTPLPAMSFSRPSEVTPAASPLGTPTASALNSRSTSPAVGSFVLAKSEGAPLAAQAPGVSPEKTVFQVCMRHGGESEGSSGVDSGSAFQLVEDDKSGVFKAVDGSPDSAASFELDPQEVEKAIRMPSETGATCLVKVIFNKVGEDKGKGKQIELWFETIKNSKRGTVTGKVLATQFCRRLRAWNNDVDCPRA</sequence>
<comment type="caution">
    <text evidence="2">The sequence shown here is derived from an EMBL/GenBank/DDBJ whole genome shotgun (WGS) entry which is preliminary data.</text>
</comment>
<keyword evidence="3" id="KW-1185">Reference proteome</keyword>
<accession>A0AAV9HMM3</accession>
<name>A0AAV9HMM3_9PEZI</name>
<feature type="compositionally biased region" description="Polar residues" evidence="1">
    <location>
        <begin position="512"/>
        <end position="529"/>
    </location>
</feature>
<organism evidence="2 3">
    <name type="scientific">Cladorrhinum samala</name>
    <dbReference type="NCBI Taxonomy" id="585594"/>
    <lineage>
        <taxon>Eukaryota</taxon>
        <taxon>Fungi</taxon>
        <taxon>Dikarya</taxon>
        <taxon>Ascomycota</taxon>
        <taxon>Pezizomycotina</taxon>
        <taxon>Sordariomycetes</taxon>
        <taxon>Sordariomycetidae</taxon>
        <taxon>Sordariales</taxon>
        <taxon>Podosporaceae</taxon>
        <taxon>Cladorrhinum</taxon>
    </lineage>
</organism>
<proteinExistence type="predicted"/>
<feature type="compositionally biased region" description="Polar residues" evidence="1">
    <location>
        <begin position="437"/>
        <end position="450"/>
    </location>
</feature>
<feature type="compositionally biased region" description="Polar residues" evidence="1">
    <location>
        <begin position="598"/>
        <end position="618"/>
    </location>
</feature>
<evidence type="ECO:0000256" key="1">
    <source>
        <dbReference type="SAM" id="MobiDB-lite"/>
    </source>
</evidence>
<evidence type="ECO:0000313" key="2">
    <source>
        <dbReference type="EMBL" id="KAK4461988.1"/>
    </source>
</evidence>
<feature type="compositionally biased region" description="Polar residues" evidence="1">
    <location>
        <begin position="405"/>
        <end position="414"/>
    </location>
</feature>
<feature type="compositionally biased region" description="Low complexity" evidence="1">
    <location>
        <begin position="384"/>
        <end position="396"/>
    </location>
</feature>
<feature type="region of interest" description="Disordered" evidence="1">
    <location>
        <begin position="287"/>
        <end position="649"/>
    </location>
</feature>
<dbReference type="AlphaFoldDB" id="A0AAV9HMM3"/>
<reference evidence="2" key="1">
    <citation type="journal article" date="2023" name="Mol. Phylogenet. Evol.">
        <title>Genome-scale phylogeny and comparative genomics of the fungal order Sordariales.</title>
        <authorList>
            <person name="Hensen N."/>
            <person name="Bonometti L."/>
            <person name="Westerberg I."/>
            <person name="Brannstrom I.O."/>
            <person name="Guillou S."/>
            <person name="Cros-Aarteil S."/>
            <person name="Calhoun S."/>
            <person name="Haridas S."/>
            <person name="Kuo A."/>
            <person name="Mondo S."/>
            <person name="Pangilinan J."/>
            <person name="Riley R."/>
            <person name="LaButti K."/>
            <person name="Andreopoulos B."/>
            <person name="Lipzen A."/>
            <person name="Chen C."/>
            <person name="Yan M."/>
            <person name="Daum C."/>
            <person name="Ng V."/>
            <person name="Clum A."/>
            <person name="Steindorff A."/>
            <person name="Ohm R.A."/>
            <person name="Martin F."/>
            <person name="Silar P."/>
            <person name="Natvig D.O."/>
            <person name="Lalanne C."/>
            <person name="Gautier V."/>
            <person name="Ament-Velasquez S.L."/>
            <person name="Kruys A."/>
            <person name="Hutchinson M.I."/>
            <person name="Powell A.J."/>
            <person name="Barry K."/>
            <person name="Miller A.N."/>
            <person name="Grigoriev I.V."/>
            <person name="Debuchy R."/>
            <person name="Gladieux P."/>
            <person name="Hiltunen Thoren M."/>
            <person name="Johannesson H."/>
        </authorList>
    </citation>
    <scope>NUCLEOTIDE SEQUENCE</scope>
    <source>
        <strain evidence="2">PSN324</strain>
    </source>
</reference>
<feature type="compositionally biased region" description="Polar residues" evidence="1">
    <location>
        <begin position="480"/>
        <end position="490"/>
    </location>
</feature>
<feature type="compositionally biased region" description="Polar residues" evidence="1">
    <location>
        <begin position="639"/>
        <end position="649"/>
    </location>
</feature>
<protein>
    <submittedName>
        <fullName evidence="2">Uncharacterized protein</fullName>
    </submittedName>
</protein>
<feature type="region of interest" description="Disordered" evidence="1">
    <location>
        <begin position="98"/>
        <end position="122"/>
    </location>
</feature>
<dbReference type="Proteomes" id="UP001321749">
    <property type="component" value="Unassembled WGS sequence"/>
</dbReference>
<gene>
    <name evidence="2" type="ORF">QBC42DRAFT_268938</name>
</gene>
<reference evidence="2" key="2">
    <citation type="submission" date="2023-06" db="EMBL/GenBank/DDBJ databases">
        <authorList>
            <consortium name="Lawrence Berkeley National Laboratory"/>
            <person name="Mondo S.J."/>
            <person name="Hensen N."/>
            <person name="Bonometti L."/>
            <person name="Westerberg I."/>
            <person name="Brannstrom I.O."/>
            <person name="Guillou S."/>
            <person name="Cros-Aarteil S."/>
            <person name="Calhoun S."/>
            <person name="Haridas S."/>
            <person name="Kuo A."/>
            <person name="Pangilinan J."/>
            <person name="Riley R."/>
            <person name="Labutti K."/>
            <person name="Andreopoulos B."/>
            <person name="Lipzen A."/>
            <person name="Chen C."/>
            <person name="Yanf M."/>
            <person name="Daum C."/>
            <person name="Ng V."/>
            <person name="Clum A."/>
            <person name="Steindorff A."/>
            <person name="Ohm R."/>
            <person name="Martin F."/>
            <person name="Silar P."/>
            <person name="Natvig D."/>
            <person name="Lalanne C."/>
            <person name="Gautier V."/>
            <person name="Ament-Velasquez S.L."/>
            <person name="Kruys A."/>
            <person name="Hutchinson M.I."/>
            <person name="Powell A.J."/>
            <person name="Barry K."/>
            <person name="Miller A.N."/>
            <person name="Grigoriev I.V."/>
            <person name="Debuchy R."/>
            <person name="Gladieux P."/>
            <person name="Thoren M.H."/>
            <person name="Johannesson H."/>
        </authorList>
    </citation>
    <scope>NUCLEOTIDE SEQUENCE</scope>
    <source>
        <strain evidence="2">PSN324</strain>
    </source>
</reference>
<feature type="compositionally biased region" description="Basic and acidic residues" evidence="1">
    <location>
        <begin position="361"/>
        <end position="375"/>
    </location>
</feature>
<feature type="compositionally biased region" description="Basic and acidic residues" evidence="1">
    <location>
        <begin position="491"/>
        <end position="505"/>
    </location>
</feature>